<evidence type="ECO:0000256" key="4">
    <source>
        <dbReference type="ARBA" id="ARBA00022692"/>
    </source>
</evidence>
<feature type="domain" description="TonB-dependent receptor plug" evidence="11">
    <location>
        <begin position="91"/>
        <end position="212"/>
    </location>
</feature>
<sequence length="887" mass="96348">MRTKNTCNSCMQKHCATATFIRFKNTLIKIQEHTMQQANFNASVFKLSLIAGAIAAIPFSTSVMAQEQTNIDEQDVEQIQIVGSRRVGRTVNDSPVPIDIIDASSIEATGLTETNMILNSLLPSFNFPQPSVTDGTDHVRPAQLRGLAPDHTLVLVNGKRRHTSALLNLNGSVGRGSSAVDLNAIPANAIKRIEVLRDGAAAQYGSDAIAGVINIVLKDASEGGEVSATYGANVTTMDGVPNLEGVSADADGNLAINTGSDRELTDGQTLTLRGNMGFEWGDDGFINVSAEYRDRGESNRSDFDTRENYTRDADGNLDEREFTVNRYNHVYGNGEVEDYALFVNAGKAINDSVEFYGTAGFSSRDSIGGGFYRRASDSRNITSIYPDGFLPSIQTDIQDMSVLGGIKGYGDVWNYDLSLTHGGNALEYSVVNSLNTSLGPTSQTSFNAGELEYNTTIINADASRLVDTGYFFSEMNFAMGAEYRHESYEITAGEENSYVQGTFGPGGVVTDPVDGPFGSAGSQVFPGFTPESAGENTRHNYSFYVDVEADVLENWNVAVAGRFEDYSDFGSTFNWKLSNRVTVTDTFALRASVSTGFRAPSLQQQHFTSIATVFVDGEPTETGTFAASSDVAQALGSPGLDAEESDNYSAGFTYSPTANFNLTVDFYRIDIDDRIVLSNNLSGDAIEALLEGTGANQARFFLNAINSRTEGVDIVSTYTLNTADFGAFNFNAGINFNDNEVTDILEAPEVLQGAGFDQSNLFDDVELRRFETSSPDSKVNLGVTWSYDRYNATLRTTRYGEVEDPSSIEARNEIIPSEWITDLDVRVALTDNLAVSVGANNIFDVYPEATRDLVDDVTTFSMIFPYSGFSPYGFTGRYVYGKVTYSF</sequence>
<accession>F5ZAJ4</accession>
<dbReference type="InterPro" id="IPR037066">
    <property type="entry name" value="Plug_dom_sf"/>
</dbReference>
<dbReference type="Proteomes" id="UP000000683">
    <property type="component" value="Chromosome"/>
</dbReference>
<evidence type="ECO:0000256" key="8">
    <source>
        <dbReference type="PROSITE-ProRule" id="PRU01360"/>
    </source>
</evidence>
<evidence type="ECO:0000256" key="6">
    <source>
        <dbReference type="ARBA" id="ARBA00023136"/>
    </source>
</evidence>
<dbReference type="InterPro" id="IPR039426">
    <property type="entry name" value="TonB-dep_rcpt-like"/>
</dbReference>
<reference evidence="12 13" key="1">
    <citation type="journal article" date="2011" name="J. Bacteriol.">
        <title>Complete genome sequence of the polycyclic aromatic hydrocarbon-degrading bacterium Alteromonas sp. strain SN2.</title>
        <authorList>
            <person name="Jin H.M."/>
            <person name="Jeong H."/>
            <person name="Moon E.J."/>
            <person name="Math R.K."/>
            <person name="Lee K."/>
            <person name="Kim H.J."/>
            <person name="Jeon C.O."/>
            <person name="Oh T.K."/>
            <person name="Kim J.F."/>
        </authorList>
    </citation>
    <scope>NUCLEOTIDE SEQUENCE [LARGE SCALE GENOMIC DNA]</scope>
    <source>
        <strain evidence="13">JCM 17741 / KACC 18427 / KCTC 11700BP / SN2</strain>
    </source>
</reference>
<keyword evidence="6 8" id="KW-0472">Membrane</keyword>
<dbReference type="PROSITE" id="PS52016">
    <property type="entry name" value="TONB_DEPENDENT_REC_3"/>
    <property type="match status" value="1"/>
</dbReference>
<dbReference type="KEGG" id="alt:ambt_02850"/>
<dbReference type="GO" id="GO:0009279">
    <property type="term" value="C:cell outer membrane"/>
    <property type="evidence" value="ECO:0007669"/>
    <property type="project" value="UniProtKB-SubCell"/>
</dbReference>
<dbReference type="Pfam" id="PF07715">
    <property type="entry name" value="Plug"/>
    <property type="match status" value="1"/>
</dbReference>
<comment type="similarity">
    <text evidence="8 9">Belongs to the TonB-dependent receptor family.</text>
</comment>
<evidence type="ECO:0000259" key="10">
    <source>
        <dbReference type="Pfam" id="PF00593"/>
    </source>
</evidence>
<keyword evidence="2 8" id="KW-0813">Transport</keyword>
<dbReference type="InterPro" id="IPR000531">
    <property type="entry name" value="Beta-barrel_TonB"/>
</dbReference>
<gene>
    <name evidence="12" type="ordered locus">ambt_02850</name>
</gene>
<evidence type="ECO:0000313" key="13">
    <source>
        <dbReference type="Proteomes" id="UP000000683"/>
    </source>
</evidence>
<protein>
    <submittedName>
        <fullName evidence="12">TonB-dependent receptor</fullName>
    </submittedName>
</protein>
<dbReference type="HOGENOM" id="CLU_010745_1_1_6"/>
<keyword evidence="7 8" id="KW-0998">Cell outer membrane</keyword>
<keyword evidence="13" id="KW-1185">Reference proteome</keyword>
<dbReference type="EMBL" id="CP002339">
    <property type="protein sequence ID" value="AEF02124.1"/>
    <property type="molecule type" value="Genomic_DNA"/>
</dbReference>
<dbReference type="Pfam" id="PF00593">
    <property type="entry name" value="TonB_dep_Rec_b-barrel"/>
    <property type="match status" value="1"/>
</dbReference>
<evidence type="ECO:0000256" key="3">
    <source>
        <dbReference type="ARBA" id="ARBA00022452"/>
    </source>
</evidence>
<evidence type="ECO:0000256" key="5">
    <source>
        <dbReference type="ARBA" id="ARBA00023077"/>
    </source>
</evidence>
<dbReference type="eggNOG" id="COG4771">
    <property type="taxonomic scope" value="Bacteria"/>
</dbReference>
<keyword evidence="5 9" id="KW-0798">TonB box</keyword>
<dbReference type="Gene3D" id="2.40.170.20">
    <property type="entry name" value="TonB-dependent receptor, beta-barrel domain"/>
    <property type="match status" value="1"/>
</dbReference>
<dbReference type="AlphaFoldDB" id="F5ZAJ4"/>
<keyword evidence="12" id="KW-0675">Receptor</keyword>
<dbReference type="PANTHER" id="PTHR47234:SF3">
    <property type="entry name" value="SECRETIN_TONB SHORT N-TERMINAL DOMAIN-CONTAINING PROTEIN"/>
    <property type="match status" value="1"/>
</dbReference>
<keyword evidence="4 8" id="KW-0812">Transmembrane</keyword>
<feature type="domain" description="TonB-dependent receptor-like beta-barrel" evidence="10">
    <location>
        <begin position="368"/>
        <end position="842"/>
    </location>
</feature>
<comment type="subcellular location">
    <subcellularLocation>
        <location evidence="1 8">Cell outer membrane</location>
        <topology evidence="1 8">Multi-pass membrane protein</topology>
    </subcellularLocation>
</comment>
<name>F5ZAJ4_ALTNA</name>
<keyword evidence="3 8" id="KW-1134">Transmembrane beta strand</keyword>
<dbReference type="PANTHER" id="PTHR47234">
    <property type="match status" value="1"/>
</dbReference>
<dbReference type="InterPro" id="IPR012910">
    <property type="entry name" value="Plug_dom"/>
</dbReference>
<dbReference type="Gene3D" id="2.170.130.10">
    <property type="entry name" value="TonB-dependent receptor, plug domain"/>
    <property type="match status" value="1"/>
</dbReference>
<proteinExistence type="inferred from homology"/>
<dbReference type="InterPro" id="IPR036942">
    <property type="entry name" value="Beta-barrel_TonB_sf"/>
</dbReference>
<evidence type="ECO:0000256" key="9">
    <source>
        <dbReference type="RuleBase" id="RU003357"/>
    </source>
</evidence>
<dbReference type="SUPFAM" id="SSF56935">
    <property type="entry name" value="Porins"/>
    <property type="match status" value="1"/>
</dbReference>
<evidence type="ECO:0000256" key="7">
    <source>
        <dbReference type="ARBA" id="ARBA00023237"/>
    </source>
</evidence>
<evidence type="ECO:0000313" key="12">
    <source>
        <dbReference type="EMBL" id="AEF02124.1"/>
    </source>
</evidence>
<evidence type="ECO:0000256" key="1">
    <source>
        <dbReference type="ARBA" id="ARBA00004571"/>
    </source>
</evidence>
<dbReference type="CDD" id="cd01347">
    <property type="entry name" value="ligand_gated_channel"/>
    <property type="match status" value="1"/>
</dbReference>
<organism evidence="12 13">
    <name type="scientific">Alteromonas naphthalenivorans</name>
    <dbReference type="NCBI Taxonomy" id="715451"/>
    <lineage>
        <taxon>Bacteria</taxon>
        <taxon>Pseudomonadati</taxon>
        <taxon>Pseudomonadota</taxon>
        <taxon>Gammaproteobacteria</taxon>
        <taxon>Alteromonadales</taxon>
        <taxon>Alteromonadaceae</taxon>
        <taxon>Alteromonas/Salinimonas group</taxon>
        <taxon>Alteromonas</taxon>
    </lineage>
</organism>
<evidence type="ECO:0000256" key="2">
    <source>
        <dbReference type="ARBA" id="ARBA00022448"/>
    </source>
</evidence>
<evidence type="ECO:0000259" key="11">
    <source>
        <dbReference type="Pfam" id="PF07715"/>
    </source>
</evidence>